<name>A0A1H6FN63_9EURY</name>
<protein>
    <submittedName>
        <fullName evidence="2">Uncharacterized protein</fullName>
    </submittedName>
</protein>
<dbReference type="EMBL" id="FNWL01000001">
    <property type="protein sequence ID" value="SEH11205.1"/>
    <property type="molecule type" value="Genomic_DNA"/>
</dbReference>
<dbReference type="AlphaFoldDB" id="A0A1H6FN63"/>
<evidence type="ECO:0000313" key="3">
    <source>
        <dbReference type="Proteomes" id="UP000199112"/>
    </source>
</evidence>
<reference evidence="3" key="1">
    <citation type="submission" date="2016-10" db="EMBL/GenBank/DDBJ databases">
        <authorList>
            <person name="Varghese N."/>
            <person name="Submissions S."/>
        </authorList>
    </citation>
    <scope>NUCLEOTIDE SEQUENCE [LARGE SCALE GENOMIC DNA]</scope>
    <source>
        <strain evidence="3">CGMCC 1.8981</strain>
    </source>
</reference>
<proteinExistence type="predicted"/>
<keyword evidence="3" id="KW-1185">Reference proteome</keyword>
<evidence type="ECO:0000313" key="2">
    <source>
        <dbReference type="EMBL" id="SEH11205.1"/>
    </source>
</evidence>
<sequence length="184" mass="20664">MENTITQKQILPHLNRNFGFSELSTDSTLKPATNVFLKTLEAAGYGNYVVGRGGNPTRLEVQESLLNIQQEVDQDLDENPAEGSEDRAEIEQPTLEDSATEIIQQKEAKEEEETKQDKEVSFEEDVVAEPSIKKPEQDPNTDLIEISEQIEQDSSIDLQINIEISSSDWESESVIALIEKLQSK</sequence>
<evidence type="ECO:0000256" key="1">
    <source>
        <dbReference type="SAM" id="MobiDB-lite"/>
    </source>
</evidence>
<gene>
    <name evidence="2" type="ORF">SAMN04487967_0245</name>
</gene>
<accession>A0A1H6FN63</accession>
<organism evidence="2 3">
    <name type="scientific">Natronorubrum sediminis</name>
    <dbReference type="NCBI Taxonomy" id="640943"/>
    <lineage>
        <taxon>Archaea</taxon>
        <taxon>Methanobacteriati</taxon>
        <taxon>Methanobacteriota</taxon>
        <taxon>Stenosarchaea group</taxon>
        <taxon>Halobacteria</taxon>
        <taxon>Halobacteriales</taxon>
        <taxon>Natrialbaceae</taxon>
        <taxon>Natronorubrum</taxon>
    </lineage>
</organism>
<feature type="region of interest" description="Disordered" evidence="1">
    <location>
        <begin position="76"/>
        <end position="141"/>
    </location>
</feature>
<dbReference type="Proteomes" id="UP000199112">
    <property type="component" value="Unassembled WGS sequence"/>
</dbReference>